<keyword evidence="3 6" id="KW-0812">Transmembrane</keyword>
<comment type="subcellular location">
    <subcellularLocation>
        <location evidence="1">Cell membrane</location>
        <topology evidence="1">Multi-pass membrane protein</topology>
    </subcellularLocation>
</comment>
<feature type="transmembrane region" description="Helical" evidence="6">
    <location>
        <begin position="100"/>
        <end position="123"/>
    </location>
</feature>
<feature type="transmembrane region" description="Helical" evidence="6">
    <location>
        <begin position="368"/>
        <end position="386"/>
    </location>
</feature>
<keyword evidence="4 6" id="KW-1133">Transmembrane helix</keyword>
<evidence type="ECO:0000256" key="2">
    <source>
        <dbReference type="ARBA" id="ARBA00022475"/>
    </source>
</evidence>
<dbReference type="RefSeq" id="WP_283230634.1">
    <property type="nucleotide sequence ID" value="NZ_JASGBQ010000009.1"/>
</dbReference>
<feature type="transmembrane region" description="Helical" evidence="6">
    <location>
        <begin position="20"/>
        <end position="44"/>
    </location>
</feature>
<feature type="transmembrane region" description="Helical" evidence="6">
    <location>
        <begin position="398"/>
        <end position="417"/>
    </location>
</feature>
<dbReference type="PANTHER" id="PTHR32196">
    <property type="entry name" value="ABC TRANSPORTER PERMEASE PROTEIN YPHD-RELATED-RELATED"/>
    <property type="match status" value="1"/>
</dbReference>
<feature type="transmembrane region" description="Helical" evidence="6">
    <location>
        <begin position="56"/>
        <end position="80"/>
    </location>
</feature>
<feature type="transmembrane region" description="Helical" evidence="6">
    <location>
        <begin position="256"/>
        <end position="281"/>
    </location>
</feature>
<gene>
    <name evidence="7" type="ORF">QJ036_06790</name>
</gene>
<dbReference type="GO" id="GO:0022857">
    <property type="term" value="F:transmembrane transporter activity"/>
    <property type="evidence" value="ECO:0007669"/>
    <property type="project" value="InterPro"/>
</dbReference>
<evidence type="ECO:0000256" key="5">
    <source>
        <dbReference type="ARBA" id="ARBA00023136"/>
    </source>
</evidence>
<sequence>MHKTMKSRLKTMGVGLKQYNVVIFFIILAVAAYFVSGVAPTVFLQEIASRFCRNAFLVLALIIPVIAGLGLNFSIVIGAMAGQMAIIHTVSWGITGFPSFLVSILLSTPLAVLFGFLVGKVLNKTKGNEMITSMILGYLANGVYQFVYLYLIGTVIPFPDAAMMNDNGVGIKSSLGFADNFKYSLTNVWNTNLANFILIAGVVVILLVVVRLVLAVVRKKQKGTPIKPSLLLGSGILTVLCVILICLSLFNEKAQFTLRFVTFPVSALVCVLLLCLFNGWIFKTKLGHDFRAVGMNQQVATVAGINVDRTRIIALIFSTVFAAWGQIIRLQDIGTMNTYSAHEQIALLAVAALLVGGASVVKAGNKNAIIGVILFHAIFAVSPQVGTALFADSQIGEYFRVFLAYGIIFVALAMNAVQQNKMKKR</sequence>
<evidence type="ECO:0000256" key="4">
    <source>
        <dbReference type="ARBA" id="ARBA00022989"/>
    </source>
</evidence>
<keyword evidence="8" id="KW-1185">Reference proteome</keyword>
<dbReference type="Proteomes" id="UP001300383">
    <property type="component" value="Unassembled WGS sequence"/>
</dbReference>
<reference evidence="7 8" key="1">
    <citation type="submission" date="2023-05" db="EMBL/GenBank/DDBJ databases">
        <title>[ruminococcus] sp. nov., isolated from a pig farm feces dump.</title>
        <authorList>
            <person name="Chang Y.-H."/>
        </authorList>
    </citation>
    <scope>NUCLEOTIDE SEQUENCE [LARGE SCALE GENOMIC DNA]</scope>
    <source>
        <strain evidence="7 8">YH-rum2234</strain>
    </source>
</reference>
<feature type="transmembrane region" description="Helical" evidence="6">
    <location>
        <begin position="135"/>
        <end position="158"/>
    </location>
</feature>
<evidence type="ECO:0000256" key="1">
    <source>
        <dbReference type="ARBA" id="ARBA00004651"/>
    </source>
</evidence>
<feature type="transmembrane region" description="Helical" evidence="6">
    <location>
        <begin position="193"/>
        <end position="217"/>
    </location>
</feature>
<evidence type="ECO:0000256" key="3">
    <source>
        <dbReference type="ARBA" id="ARBA00022692"/>
    </source>
</evidence>
<dbReference type="AlphaFoldDB" id="A0AAP4EX49"/>
<evidence type="ECO:0000256" key="6">
    <source>
        <dbReference type="SAM" id="Phobius"/>
    </source>
</evidence>
<name>A0AAP4EX49_9FIRM</name>
<dbReference type="PANTHER" id="PTHR32196:SF15">
    <property type="entry name" value="SUGAR ABC TRANSPORTER PERMEASE PROTEIN"/>
    <property type="match status" value="1"/>
</dbReference>
<proteinExistence type="predicted"/>
<evidence type="ECO:0000313" key="7">
    <source>
        <dbReference type="EMBL" id="MDI9242184.1"/>
    </source>
</evidence>
<accession>A0AAP4EX49</accession>
<comment type="caution">
    <text evidence="7">The sequence shown here is derived from an EMBL/GenBank/DDBJ whole genome shotgun (WGS) entry which is preliminary data.</text>
</comment>
<feature type="transmembrane region" description="Helical" evidence="6">
    <location>
        <begin position="341"/>
        <end position="361"/>
    </location>
</feature>
<feature type="transmembrane region" description="Helical" evidence="6">
    <location>
        <begin position="229"/>
        <end position="250"/>
    </location>
</feature>
<keyword evidence="5 6" id="KW-0472">Membrane</keyword>
<evidence type="ECO:0000313" key="8">
    <source>
        <dbReference type="Proteomes" id="UP001300383"/>
    </source>
</evidence>
<dbReference type="Pfam" id="PF02653">
    <property type="entry name" value="BPD_transp_2"/>
    <property type="match status" value="1"/>
</dbReference>
<dbReference type="GO" id="GO:0005886">
    <property type="term" value="C:plasma membrane"/>
    <property type="evidence" value="ECO:0007669"/>
    <property type="project" value="UniProtKB-SubCell"/>
</dbReference>
<dbReference type="EMBL" id="JASGBQ010000009">
    <property type="protein sequence ID" value="MDI9242184.1"/>
    <property type="molecule type" value="Genomic_DNA"/>
</dbReference>
<organism evidence="7 8">
    <name type="scientific">Fusibacillus kribbianus</name>
    <dbReference type="NCBI Taxonomy" id="3044208"/>
    <lineage>
        <taxon>Bacteria</taxon>
        <taxon>Bacillati</taxon>
        <taxon>Bacillota</taxon>
        <taxon>Clostridia</taxon>
        <taxon>Lachnospirales</taxon>
        <taxon>Lachnospiraceae</taxon>
        <taxon>Fusibacillus</taxon>
    </lineage>
</organism>
<dbReference type="InterPro" id="IPR001851">
    <property type="entry name" value="ABC_transp_permease"/>
</dbReference>
<keyword evidence="2" id="KW-1003">Cell membrane</keyword>
<protein>
    <submittedName>
        <fullName evidence="7">ABC transporter permease</fullName>
    </submittedName>
</protein>
<feature type="transmembrane region" description="Helical" evidence="6">
    <location>
        <begin position="312"/>
        <end position="329"/>
    </location>
</feature>